<dbReference type="Proteomes" id="UP000515145">
    <property type="component" value="Chromosome 19"/>
</dbReference>
<evidence type="ECO:0000256" key="6">
    <source>
        <dbReference type="SAM" id="SignalP"/>
    </source>
</evidence>
<evidence type="ECO:0000259" key="7">
    <source>
        <dbReference type="Pfam" id="PF07773"/>
    </source>
</evidence>
<dbReference type="PANTHER" id="PTHR14611">
    <property type="entry name" value="TECTONIC FAMILY MEMBER"/>
    <property type="match status" value="1"/>
</dbReference>
<evidence type="ECO:0000256" key="1">
    <source>
        <dbReference type="ARBA" id="ARBA00007633"/>
    </source>
</evidence>
<evidence type="ECO:0000256" key="4">
    <source>
        <dbReference type="ARBA" id="ARBA00022794"/>
    </source>
</evidence>
<dbReference type="Pfam" id="PF25752">
    <property type="entry name" value="DUF1619_N"/>
    <property type="match status" value="1"/>
</dbReference>
<dbReference type="PANTHER" id="PTHR14611:SF4">
    <property type="entry name" value="TECTONIC-3"/>
    <property type="match status" value="1"/>
</dbReference>
<evidence type="ECO:0000259" key="8">
    <source>
        <dbReference type="Pfam" id="PF25752"/>
    </source>
</evidence>
<comment type="similarity">
    <text evidence="1">Belongs to the tectonic family.</text>
</comment>
<evidence type="ECO:0000256" key="5">
    <source>
        <dbReference type="ARBA" id="ARBA00023180"/>
    </source>
</evidence>
<organism evidence="9 10">
    <name type="scientific">Parambassis ranga</name>
    <name type="common">Indian glassy fish</name>
    <dbReference type="NCBI Taxonomy" id="210632"/>
    <lineage>
        <taxon>Eukaryota</taxon>
        <taxon>Metazoa</taxon>
        <taxon>Chordata</taxon>
        <taxon>Craniata</taxon>
        <taxon>Vertebrata</taxon>
        <taxon>Euteleostomi</taxon>
        <taxon>Actinopterygii</taxon>
        <taxon>Neopterygii</taxon>
        <taxon>Teleostei</taxon>
        <taxon>Neoteleostei</taxon>
        <taxon>Acanthomorphata</taxon>
        <taxon>Ovalentaria</taxon>
        <taxon>Ambassidae</taxon>
        <taxon>Parambassis</taxon>
    </lineage>
</organism>
<evidence type="ECO:0000256" key="2">
    <source>
        <dbReference type="ARBA" id="ARBA00011495"/>
    </source>
</evidence>
<dbReference type="Pfam" id="PF07773">
    <property type="entry name" value="TCTN_DUF1619"/>
    <property type="match status" value="2"/>
</dbReference>
<keyword evidence="4" id="KW-0970">Cilium biogenesis/degradation</keyword>
<feature type="domain" description="Tectonic-1-3" evidence="7">
    <location>
        <begin position="380"/>
        <end position="541"/>
    </location>
</feature>
<keyword evidence="5" id="KW-0325">Glycoprotein</keyword>
<dbReference type="InParanoid" id="A0A6P7KE72"/>
<dbReference type="InterPro" id="IPR040354">
    <property type="entry name" value="TCTN1-3"/>
</dbReference>
<dbReference type="OrthoDB" id="184109at2759"/>
<dbReference type="GO" id="GO:0007224">
    <property type="term" value="P:smoothened signaling pathway"/>
    <property type="evidence" value="ECO:0007669"/>
    <property type="project" value="TreeGrafter"/>
</dbReference>
<feature type="domain" description="Tectonic-1-3" evidence="7">
    <location>
        <begin position="208"/>
        <end position="361"/>
    </location>
</feature>
<evidence type="ECO:0000256" key="3">
    <source>
        <dbReference type="ARBA" id="ARBA00022729"/>
    </source>
</evidence>
<name>A0A6P7KE72_9TELE</name>
<dbReference type="InterPro" id="IPR011677">
    <property type="entry name" value="TCTN1-3_dom"/>
</dbReference>
<evidence type="ECO:0000313" key="10">
    <source>
        <dbReference type="RefSeq" id="XP_028287799.1"/>
    </source>
</evidence>
<dbReference type="RefSeq" id="XP_028287799.1">
    <property type="nucleotide sequence ID" value="XM_028431998.1"/>
</dbReference>
<keyword evidence="9" id="KW-1185">Reference proteome</keyword>
<dbReference type="InterPro" id="IPR057724">
    <property type="entry name" value="TCTN1-3_N"/>
</dbReference>
<feature type="chain" id="PRO_5027829152" evidence="6">
    <location>
        <begin position="22"/>
        <end position="605"/>
    </location>
</feature>
<feature type="domain" description="Tectonic-1-3 N-terminal" evidence="8">
    <location>
        <begin position="82"/>
        <end position="176"/>
    </location>
</feature>
<reference evidence="10" key="1">
    <citation type="submission" date="2025-08" db="UniProtKB">
        <authorList>
            <consortium name="RefSeq"/>
        </authorList>
    </citation>
    <scope>IDENTIFICATION</scope>
</reference>
<accession>A0A6P7KE72</accession>
<feature type="signal peptide" evidence="6">
    <location>
        <begin position="1"/>
        <end position="21"/>
    </location>
</feature>
<protein>
    <submittedName>
        <fullName evidence="10">Tectonic-3-like isoform X1</fullName>
    </submittedName>
</protein>
<keyword evidence="3 6" id="KW-0732">Signal</keyword>
<gene>
    <name evidence="10" type="primary">LOC114452609</name>
</gene>
<dbReference type="AlphaFoldDB" id="A0A6P7KE72"/>
<sequence length="605" mass="65551">MNSRWWFRCLQILIILCGRLAHNDTEAWANSTPINGEAFSLATPTPGGSVVMSPTNINATEEVTPQPTVNSTMNTTLFKAATVVTEAPFSSTVQPVLTLQGCLCDLTPDFCDIGCCCDTVDCGVANLSTVFTGCPQSAISGVCIEKWLMFRANVDSALITVTDSLFCVQLQADKSPQTPPALLQYPALGNSYHFSAPEHTTISYSRDFYRVDDVIQTYFSSSSVRGLLRQPAAGVASALCINHNPAKFLRSVSLSCSRLVTPQSCATDPHLSAHSYFSSMSLIKIPAAEMAPESDLLIPVTPLSDWPAPSQQNNTCVNAVERVEFVIGYTGRGELMYATVDVVLADVKPNQLLMQTHSVQFQLATPSPTPGGLIPAVGLKVGSPVIGRFEGEMSPLTTLGVSQGGECSFDPSRRAPILFTHNTLTGCTFSSPSGDCSELRSQIYGILQGLASPDVVAMNSGPQPDWTRVIIHECPVSLQETCDSGCVLPHSLFIQVLWARQGLLELPQSYILGAKYRFQCRTFKCPLSSPLTLTTTVTFADTTVYPEPPRGSPQPHWKFPFGFFTRGTAELDGYVVINGSDTEKVTWSLMLFTVLLLTGLEFFTR</sequence>
<dbReference type="GeneID" id="114452609"/>
<evidence type="ECO:0000313" key="9">
    <source>
        <dbReference type="Proteomes" id="UP000515145"/>
    </source>
</evidence>
<dbReference type="GO" id="GO:0060271">
    <property type="term" value="P:cilium assembly"/>
    <property type="evidence" value="ECO:0007669"/>
    <property type="project" value="TreeGrafter"/>
</dbReference>
<comment type="subunit">
    <text evidence="2">Part of the tectonic-like complex (also named B9 complex).</text>
</comment>
<proteinExistence type="inferred from homology"/>